<dbReference type="InterPro" id="IPR017941">
    <property type="entry name" value="Rieske_2Fe-2S"/>
</dbReference>
<keyword evidence="2" id="KW-0001">2Fe-2S</keyword>
<evidence type="ECO:0000256" key="4">
    <source>
        <dbReference type="ARBA" id="ARBA00023002"/>
    </source>
</evidence>
<evidence type="ECO:0000313" key="10">
    <source>
        <dbReference type="Proteomes" id="UP001279642"/>
    </source>
</evidence>
<dbReference type="SUPFAM" id="SSF50022">
    <property type="entry name" value="ISP domain"/>
    <property type="match status" value="1"/>
</dbReference>
<evidence type="ECO:0000256" key="1">
    <source>
        <dbReference type="ARBA" id="ARBA00001962"/>
    </source>
</evidence>
<evidence type="ECO:0000256" key="7">
    <source>
        <dbReference type="ARBA" id="ARBA00023027"/>
    </source>
</evidence>
<dbReference type="CDD" id="cd03469">
    <property type="entry name" value="Rieske_RO_Alpha_N"/>
    <property type="match status" value="1"/>
</dbReference>
<dbReference type="InterPro" id="IPR015881">
    <property type="entry name" value="ARHD_Rieske_2Fe_2S"/>
</dbReference>
<sequence length="401" mass="44792">MHSQPSEMLTQLIAAQKPGHALQQPFYNDGAIFKHEMQRMIMPHWLCAGHLSSLPRPGDFVTVEIASESVILCRGQDGEIRALLNVCRHRGSRLCTEPAGNARSFVCPYHAWTYGTDGALRSARLMPAEFDRDAHGLKQIHLRVIEGLIFISFAETPLGLVHVEEVMAGTAKPYGWAAAKIAHRATFPVKANWKLAVENYMECYHCSPAHQEYSRHHVFARPPAQNTEIDAKLRQRSVSLGVAICELDRYALHAEHGQETADALRSALTEGAVSGSEDGGPVAPLMGDFTDYDGGVTFFDVGPVSNFLAYPDHGLIYRFIPKTVDRTEMEVIWLVRDDAREGIDYDLARLTWLWNVTSIADKRIIELNQQGINSAFYEPGPYAPMEGGARRFVDWYLRSIG</sequence>
<dbReference type="SUPFAM" id="SSF55961">
    <property type="entry name" value="Bet v1-like"/>
    <property type="match status" value="1"/>
</dbReference>
<organism evidence="9 10">
    <name type="scientific">Dongia soli</name>
    <dbReference type="NCBI Taxonomy" id="600628"/>
    <lineage>
        <taxon>Bacteria</taxon>
        <taxon>Pseudomonadati</taxon>
        <taxon>Pseudomonadota</taxon>
        <taxon>Alphaproteobacteria</taxon>
        <taxon>Rhodospirillales</taxon>
        <taxon>Dongiaceae</taxon>
        <taxon>Dongia</taxon>
    </lineage>
</organism>
<comment type="cofactor">
    <cofactor evidence="1">
        <name>Fe cation</name>
        <dbReference type="ChEBI" id="CHEBI:24875"/>
    </cofactor>
</comment>
<protein>
    <submittedName>
        <fullName evidence="9">Aromatic ring-hydroxylating dioxygenase subunit alpha</fullName>
    </submittedName>
</protein>
<keyword evidence="6" id="KW-0411">Iron-sulfur</keyword>
<evidence type="ECO:0000259" key="8">
    <source>
        <dbReference type="PROSITE" id="PS51296"/>
    </source>
</evidence>
<dbReference type="InterPro" id="IPR015879">
    <property type="entry name" value="Ring_hydroxy_dOase_asu_C_dom"/>
</dbReference>
<dbReference type="Pfam" id="PF00355">
    <property type="entry name" value="Rieske"/>
    <property type="match status" value="1"/>
</dbReference>
<dbReference type="CDD" id="cd08884">
    <property type="entry name" value="RHO_alpha_C_GbcA-like"/>
    <property type="match status" value="1"/>
</dbReference>
<evidence type="ECO:0000256" key="2">
    <source>
        <dbReference type="ARBA" id="ARBA00022714"/>
    </source>
</evidence>
<name>A0ABU5EE87_9PROT</name>
<dbReference type="PANTHER" id="PTHR43756:SF5">
    <property type="entry name" value="CHOLINE MONOOXYGENASE, CHLOROPLASTIC"/>
    <property type="match status" value="1"/>
</dbReference>
<gene>
    <name evidence="9" type="ORF">SMD27_17610</name>
</gene>
<evidence type="ECO:0000256" key="5">
    <source>
        <dbReference type="ARBA" id="ARBA00023004"/>
    </source>
</evidence>
<dbReference type="Pfam" id="PF00848">
    <property type="entry name" value="Ring_hydroxyl_A"/>
    <property type="match status" value="1"/>
</dbReference>
<keyword evidence="5" id="KW-0408">Iron</keyword>
<dbReference type="InterPro" id="IPR001663">
    <property type="entry name" value="Rng_hydr_dOase-A"/>
</dbReference>
<dbReference type="Proteomes" id="UP001279642">
    <property type="component" value="Unassembled WGS sequence"/>
</dbReference>
<dbReference type="RefSeq" id="WP_320509738.1">
    <property type="nucleotide sequence ID" value="NZ_JAXCLW010000005.1"/>
</dbReference>
<evidence type="ECO:0000256" key="6">
    <source>
        <dbReference type="ARBA" id="ARBA00023014"/>
    </source>
</evidence>
<evidence type="ECO:0000256" key="3">
    <source>
        <dbReference type="ARBA" id="ARBA00022723"/>
    </source>
</evidence>
<comment type="caution">
    <text evidence="9">The sequence shown here is derived from an EMBL/GenBank/DDBJ whole genome shotgun (WGS) entry which is preliminary data.</text>
</comment>
<dbReference type="GO" id="GO:0051213">
    <property type="term" value="F:dioxygenase activity"/>
    <property type="evidence" value="ECO:0007669"/>
    <property type="project" value="UniProtKB-KW"/>
</dbReference>
<dbReference type="PROSITE" id="PS51296">
    <property type="entry name" value="RIESKE"/>
    <property type="match status" value="1"/>
</dbReference>
<dbReference type="Gene3D" id="2.102.10.10">
    <property type="entry name" value="Rieske [2Fe-2S] iron-sulphur domain"/>
    <property type="match status" value="1"/>
</dbReference>
<accession>A0ABU5EE87</accession>
<dbReference type="InterPro" id="IPR036922">
    <property type="entry name" value="Rieske_2Fe-2S_sf"/>
</dbReference>
<dbReference type="EMBL" id="JAXCLW010000005">
    <property type="protein sequence ID" value="MDY0884665.1"/>
    <property type="molecule type" value="Genomic_DNA"/>
</dbReference>
<keyword evidence="4" id="KW-0560">Oxidoreductase</keyword>
<evidence type="ECO:0000313" key="9">
    <source>
        <dbReference type="EMBL" id="MDY0884665.1"/>
    </source>
</evidence>
<proteinExistence type="predicted"/>
<dbReference type="PANTHER" id="PTHR43756">
    <property type="entry name" value="CHOLINE MONOOXYGENASE, CHLOROPLASTIC"/>
    <property type="match status" value="1"/>
</dbReference>
<dbReference type="Gene3D" id="3.90.380.10">
    <property type="entry name" value="Naphthalene 1,2-dioxygenase Alpha Subunit, Chain A, domain 1"/>
    <property type="match status" value="1"/>
</dbReference>
<keyword evidence="10" id="KW-1185">Reference proteome</keyword>
<dbReference type="PROSITE" id="PS00570">
    <property type="entry name" value="RING_HYDROXYL_ALPHA"/>
    <property type="match status" value="1"/>
</dbReference>
<reference evidence="9 10" key="1">
    <citation type="journal article" date="2016" name="Antonie Van Leeuwenhoek">
        <title>Dongia soli sp. nov., isolated from soil from Dokdo, Korea.</title>
        <authorList>
            <person name="Kim D.U."/>
            <person name="Lee H."/>
            <person name="Kim H."/>
            <person name="Kim S.G."/>
            <person name="Ka J.O."/>
        </authorList>
    </citation>
    <scope>NUCLEOTIDE SEQUENCE [LARGE SCALE GENOMIC DNA]</scope>
    <source>
        <strain evidence="9 10">D78</strain>
    </source>
</reference>
<keyword evidence="3" id="KW-0479">Metal-binding</keyword>
<feature type="domain" description="Rieske" evidence="8">
    <location>
        <begin position="45"/>
        <end position="151"/>
    </location>
</feature>
<keyword evidence="9" id="KW-0223">Dioxygenase</keyword>
<dbReference type="PRINTS" id="PR00090">
    <property type="entry name" value="RNGDIOXGNASE"/>
</dbReference>
<keyword evidence="7" id="KW-0520">NAD</keyword>